<evidence type="ECO:0000313" key="2">
    <source>
        <dbReference type="Proteomes" id="UP000617555"/>
    </source>
</evidence>
<keyword evidence="2" id="KW-1185">Reference proteome</keyword>
<protein>
    <submittedName>
        <fullName evidence="1">Uncharacterized protein</fullName>
    </submittedName>
</protein>
<dbReference type="EMBL" id="BMII01000008">
    <property type="protein sequence ID" value="GGB53573.1"/>
    <property type="molecule type" value="Genomic_DNA"/>
</dbReference>
<dbReference type="RefSeq" id="WP_188738137.1">
    <property type="nucleotide sequence ID" value="NZ_BMII01000008.1"/>
</dbReference>
<name>A0ABQ1IXG4_9GAMM</name>
<comment type="caution">
    <text evidence="1">The sequence shown here is derived from an EMBL/GenBank/DDBJ whole genome shotgun (WGS) entry which is preliminary data.</text>
</comment>
<organism evidence="1 2">
    <name type="scientific">Shewanella inventionis</name>
    <dbReference type="NCBI Taxonomy" id="1738770"/>
    <lineage>
        <taxon>Bacteria</taxon>
        <taxon>Pseudomonadati</taxon>
        <taxon>Pseudomonadota</taxon>
        <taxon>Gammaproteobacteria</taxon>
        <taxon>Alteromonadales</taxon>
        <taxon>Shewanellaceae</taxon>
        <taxon>Shewanella</taxon>
    </lineage>
</organism>
<evidence type="ECO:0000313" key="1">
    <source>
        <dbReference type="EMBL" id="GGB53573.1"/>
    </source>
</evidence>
<gene>
    <name evidence="1" type="ORF">GCM10011607_12670</name>
</gene>
<reference evidence="2" key="1">
    <citation type="journal article" date="2019" name="Int. J. Syst. Evol. Microbiol.">
        <title>The Global Catalogue of Microorganisms (GCM) 10K type strain sequencing project: providing services to taxonomists for standard genome sequencing and annotation.</title>
        <authorList>
            <consortium name="The Broad Institute Genomics Platform"/>
            <consortium name="The Broad Institute Genome Sequencing Center for Infectious Disease"/>
            <person name="Wu L."/>
            <person name="Ma J."/>
        </authorList>
    </citation>
    <scope>NUCLEOTIDE SEQUENCE [LARGE SCALE GENOMIC DNA]</scope>
    <source>
        <strain evidence="2">CGMCC 1.15339</strain>
    </source>
</reference>
<dbReference type="Proteomes" id="UP000617555">
    <property type="component" value="Unassembled WGS sequence"/>
</dbReference>
<sequence>MNKKFITVVFEYEDGAELPARITAAFAKNEAFHGVKISAVSLEDEITRVEQLEEQLA</sequence>
<proteinExistence type="predicted"/>
<accession>A0ABQ1IXG4</accession>